<accession>A0A7N0V098</accession>
<dbReference type="InterPro" id="IPR019141">
    <property type="entry name" value="DUF2045"/>
</dbReference>
<dbReference type="PANTHER" id="PTHR21477">
    <property type="entry name" value="ZGC:172139"/>
    <property type="match status" value="1"/>
</dbReference>
<proteinExistence type="predicted"/>
<name>A0A7N0V098_KALFE</name>
<evidence type="ECO:0000313" key="1">
    <source>
        <dbReference type="EnsemblPlants" id="Kaladp0095s0609.1.v1.1.CDS.1"/>
    </source>
</evidence>
<organism evidence="1 2">
    <name type="scientific">Kalanchoe fedtschenkoi</name>
    <name type="common">Lavender scallops</name>
    <name type="synonym">South American air plant</name>
    <dbReference type="NCBI Taxonomy" id="63787"/>
    <lineage>
        <taxon>Eukaryota</taxon>
        <taxon>Viridiplantae</taxon>
        <taxon>Streptophyta</taxon>
        <taxon>Embryophyta</taxon>
        <taxon>Tracheophyta</taxon>
        <taxon>Spermatophyta</taxon>
        <taxon>Magnoliopsida</taxon>
        <taxon>eudicotyledons</taxon>
        <taxon>Gunneridae</taxon>
        <taxon>Pentapetalae</taxon>
        <taxon>Saxifragales</taxon>
        <taxon>Crassulaceae</taxon>
        <taxon>Kalanchoe</taxon>
    </lineage>
</organism>
<dbReference type="PANTHER" id="PTHR21477:SF12">
    <property type="entry name" value="PROTEIN PHLOEM PROTEIN 2-LIKE A10"/>
    <property type="match status" value="1"/>
</dbReference>
<dbReference type="EnsemblPlants" id="Kaladp0095s0609.1.v1.1">
    <property type="protein sequence ID" value="Kaladp0095s0609.1.v1.1.CDS.1"/>
    <property type="gene ID" value="Kaladp0095s0609.v1.1"/>
</dbReference>
<reference evidence="1" key="1">
    <citation type="submission" date="2021-01" db="UniProtKB">
        <authorList>
            <consortium name="EnsemblPlants"/>
        </authorList>
    </citation>
    <scope>IDENTIFICATION</scope>
</reference>
<protein>
    <recommendedName>
        <fullName evidence="3">Protein PHLOEM PROTEIN 2-LIKE A10</fullName>
    </recommendedName>
</protein>
<evidence type="ECO:0008006" key="3">
    <source>
        <dbReference type="Google" id="ProtNLM"/>
    </source>
</evidence>
<dbReference type="Proteomes" id="UP000594263">
    <property type="component" value="Unplaced"/>
</dbReference>
<evidence type="ECO:0000313" key="2">
    <source>
        <dbReference type="Proteomes" id="UP000594263"/>
    </source>
</evidence>
<dbReference type="AlphaFoldDB" id="A0A7N0V098"/>
<keyword evidence="2" id="KW-1185">Reference proteome</keyword>
<sequence>MEFGLVRKGLDYSRQRKKWVVLMAAMGLSSFGVYRVCRSPAVARKSQKVVKVLGALASVVEAVSDSAEAVGVLSKDLKEFLRSDCDEIPKSLRQVSKIAKSDEFSGLVAGLTGALTVGVLRGYRTEMSGGDVKGDGGGSSSFVDQVMDRMFSKAGSGFVSVVVGSFARNLVMGFYASDHASSRYPGEDTPWWVDVVCSERGKEVIGDCIQMFVSTAVAIYLEKTMHINTYDEMLAGLTNPKHEAQVKDMLVSVCNGAVETFIKTSHQVLTYSDPHSNHTSKSFSIDQCPSPKQIASGLEVISSALKRTNKSFDEGKNKKGWMSKVSSTLSVPSNRRFVLDVTGRVTFETVKSFLTLVLEKLLEALRRSVDIVREEVVDRGVEVVRYATTKTSVVATICISLCLHILNSPWLFVPSRAVEYL</sequence>
<dbReference type="OMA" id="MEINTFD"/>
<dbReference type="Gramene" id="Kaladp0095s0609.1.v1.1">
    <property type="protein sequence ID" value="Kaladp0095s0609.1.v1.1.CDS.1"/>
    <property type="gene ID" value="Kaladp0095s0609.v1.1"/>
</dbReference>